<accession>A0A2R5GEP7</accession>
<proteinExistence type="predicted"/>
<evidence type="ECO:0000313" key="4">
    <source>
        <dbReference type="Proteomes" id="UP000241890"/>
    </source>
</evidence>
<dbReference type="EMBL" id="BEYU01000057">
    <property type="protein sequence ID" value="GBG29410.1"/>
    <property type="molecule type" value="Genomic_DNA"/>
</dbReference>
<feature type="transmembrane region" description="Helical" evidence="2">
    <location>
        <begin position="142"/>
        <end position="165"/>
    </location>
</feature>
<dbReference type="InParanoid" id="A0A2R5GEP7"/>
<feature type="transmembrane region" description="Helical" evidence="2">
    <location>
        <begin position="391"/>
        <end position="411"/>
    </location>
</feature>
<evidence type="ECO:0000313" key="3">
    <source>
        <dbReference type="EMBL" id="GBG29410.1"/>
    </source>
</evidence>
<dbReference type="OrthoDB" id="197432at2759"/>
<organism evidence="3 4">
    <name type="scientific">Hondaea fermentalgiana</name>
    <dbReference type="NCBI Taxonomy" id="2315210"/>
    <lineage>
        <taxon>Eukaryota</taxon>
        <taxon>Sar</taxon>
        <taxon>Stramenopiles</taxon>
        <taxon>Bigyra</taxon>
        <taxon>Labyrinthulomycetes</taxon>
        <taxon>Thraustochytrida</taxon>
        <taxon>Thraustochytriidae</taxon>
        <taxon>Hondaea</taxon>
    </lineage>
</organism>
<feature type="transmembrane region" description="Helical" evidence="2">
    <location>
        <begin position="104"/>
        <end position="130"/>
    </location>
</feature>
<evidence type="ECO:0000256" key="1">
    <source>
        <dbReference type="SAM" id="MobiDB-lite"/>
    </source>
</evidence>
<dbReference type="PANTHER" id="PTHR16214">
    <property type="entry name" value="TRANSMEMBRANE PROTEIN 260"/>
    <property type="match status" value="1"/>
</dbReference>
<dbReference type="Pfam" id="PF11028">
    <property type="entry name" value="TMEM260-like"/>
    <property type="match status" value="1"/>
</dbReference>
<evidence type="ECO:0000256" key="2">
    <source>
        <dbReference type="SAM" id="Phobius"/>
    </source>
</evidence>
<feature type="transmembrane region" description="Helical" evidence="2">
    <location>
        <begin position="260"/>
        <end position="278"/>
    </location>
</feature>
<sequence>MGARRRGRGPVAQVNGENATLKGRANVRAGRGEGTGGPSRATRATEDSSMTENFKALDDEDHCREAPCSTMERFVLWTVTFAVALGVQWPFIYDDVPGGDSGEILAEACVLGVAHPPGYPAFVLLWHAFMNAMSQALSPARAASLCSVLCGAGASGFVALTVYVFPCLPRSAPEKGDKILEAASGFLAGIAFTTSPLVWTYTVGAEVFPLNNLLCGAILYLTISIARGTSDTTSAQGIESCESRIILGATLSGLALSNQHTSVLFLVVLVPYVVLSLSPRPLSFERLTKFGFAGLLGLLPYAHVYMAGRTPQAGSWGATDSLAGLWRHFSRAEYGTLTLSGHAGPSENFMERTMAYFEDLVTEELGALFLVGPCIALAGLGLSLSSTPGKVLAAAYTFYFGIFHSLANLPLSLPMPREVHRRFWIQPHLIVCIWLGLGVAYATLRLYHLGGRRRGPLLALLATASLTLIMRQLDLAEQTPTDVVGLYADAALASLPEGALVGSHTDINWNSIRFKQACAGRRPDVTHVSFQMMPYKWFNMKQAPLYPDVVFPVLPSRMSTSRGSEANAKMIVDFAIVNAGRHSGGVYFAALSILWDAVYQRALFLLSAALQRGPESLCYAPALEESTALLDDVVKGAGSAGTISVSLADVVKNAALASIRWVQYVATNRQQDAVRAEAIALRCLRAFRQLGDHSDPVYPRFISVLKALEAAHRADS</sequence>
<comment type="caution">
    <text evidence="3">The sequence shown here is derived from an EMBL/GenBank/DDBJ whole genome shotgun (WGS) entry which is preliminary data.</text>
</comment>
<dbReference type="PANTHER" id="PTHR16214:SF3">
    <property type="entry name" value="TRANSMEMBRANE PROTEIN 260"/>
    <property type="match status" value="1"/>
</dbReference>
<dbReference type="AlphaFoldDB" id="A0A2R5GEP7"/>
<feature type="transmembrane region" description="Helical" evidence="2">
    <location>
        <begin position="365"/>
        <end position="384"/>
    </location>
</feature>
<protein>
    <submittedName>
        <fullName evidence="3">Transmembrane protein 260-like</fullName>
    </submittedName>
</protein>
<reference evidence="3 4" key="1">
    <citation type="submission" date="2017-12" db="EMBL/GenBank/DDBJ databases">
        <title>Sequencing, de novo assembly and annotation of complete genome of a new Thraustochytrid species, strain FCC1311.</title>
        <authorList>
            <person name="Sedici K."/>
            <person name="Godart F."/>
            <person name="Aiese Cigliano R."/>
            <person name="Sanseverino W."/>
            <person name="Barakat M."/>
            <person name="Ortet P."/>
            <person name="Marechal E."/>
            <person name="Cagnac O."/>
            <person name="Amato A."/>
        </authorList>
    </citation>
    <scope>NUCLEOTIDE SEQUENCE [LARGE SCALE GENOMIC DNA]</scope>
</reference>
<keyword evidence="4" id="KW-1185">Reference proteome</keyword>
<feature type="transmembrane region" description="Helical" evidence="2">
    <location>
        <begin position="74"/>
        <end position="92"/>
    </location>
</feature>
<dbReference type="InterPro" id="IPR021280">
    <property type="entry name" value="TMEM260-like"/>
</dbReference>
<feature type="transmembrane region" description="Helical" evidence="2">
    <location>
        <begin position="290"/>
        <end position="308"/>
    </location>
</feature>
<dbReference type="InterPro" id="IPR052724">
    <property type="entry name" value="GT117_domain-containing"/>
</dbReference>
<name>A0A2R5GEP7_9STRA</name>
<keyword evidence="2 3" id="KW-0812">Transmembrane</keyword>
<keyword evidence="2" id="KW-0472">Membrane</keyword>
<gene>
    <name evidence="3" type="ORF">FCC1311_056312</name>
</gene>
<dbReference type="Proteomes" id="UP000241890">
    <property type="component" value="Unassembled WGS sequence"/>
</dbReference>
<feature type="region of interest" description="Disordered" evidence="1">
    <location>
        <begin position="1"/>
        <end position="48"/>
    </location>
</feature>
<keyword evidence="2" id="KW-1133">Transmembrane helix</keyword>
<feature type="transmembrane region" description="Helical" evidence="2">
    <location>
        <begin position="423"/>
        <end position="444"/>
    </location>
</feature>